<evidence type="ECO:0000256" key="1">
    <source>
        <dbReference type="SAM" id="MobiDB-lite"/>
    </source>
</evidence>
<feature type="region of interest" description="Disordered" evidence="1">
    <location>
        <begin position="20"/>
        <end position="69"/>
    </location>
</feature>
<sequence length="69" mass="7944">MKEKPPGLFLFFCKKLITERRQTSSPSPRPEPQLPHLAKAAKPKGAWNKQNNHHSTGNHCRVNEAYKHE</sequence>
<organism evidence="2">
    <name type="scientific">Tetraodon nigroviridis</name>
    <name type="common">Spotted green pufferfish</name>
    <name type="synonym">Chelonodon nigroviridis</name>
    <dbReference type="NCBI Taxonomy" id="99883"/>
    <lineage>
        <taxon>Eukaryota</taxon>
        <taxon>Metazoa</taxon>
        <taxon>Chordata</taxon>
        <taxon>Craniata</taxon>
        <taxon>Vertebrata</taxon>
        <taxon>Euteleostomi</taxon>
        <taxon>Actinopterygii</taxon>
        <taxon>Neopterygii</taxon>
        <taxon>Teleostei</taxon>
        <taxon>Neoteleostei</taxon>
        <taxon>Acanthomorphata</taxon>
        <taxon>Eupercaria</taxon>
        <taxon>Tetraodontiformes</taxon>
        <taxon>Tetradontoidea</taxon>
        <taxon>Tetraodontidae</taxon>
        <taxon>Tetraodon</taxon>
    </lineage>
</organism>
<accession>Q4RJ11</accession>
<protein>
    <submittedName>
        <fullName evidence="2">(spotted green pufferfish) hypothetical protein</fullName>
    </submittedName>
</protein>
<proteinExistence type="predicted"/>
<dbReference type="KEGG" id="tng:GSTEN00033637G001"/>
<reference evidence="2" key="2">
    <citation type="submission" date="2004-02" db="EMBL/GenBank/DDBJ databases">
        <authorList>
            <consortium name="Genoscope"/>
            <consortium name="Whitehead Institute Centre for Genome Research"/>
        </authorList>
    </citation>
    <scope>NUCLEOTIDE SEQUENCE</scope>
</reference>
<dbReference type="AlphaFoldDB" id="Q4RJ11"/>
<name>Q4RJ11_TETNG</name>
<comment type="caution">
    <text evidence="2">The sequence shown here is derived from an EMBL/GenBank/DDBJ whole genome shotgun (WGS) entry which is preliminary data.</text>
</comment>
<dbReference type="EMBL" id="CAAE01015039">
    <property type="protein sequence ID" value="CAG11621.1"/>
    <property type="molecule type" value="Genomic_DNA"/>
</dbReference>
<gene>
    <name evidence="2" type="ORF">GSTENG00033637001</name>
</gene>
<feature type="compositionally biased region" description="Polar residues" evidence="1">
    <location>
        <begin position="48"/>
        <end position="58"/>
    </location>
</feature>
<evidence type="ECO:0000313" key="2">
    <source>
        <dbReference type="EMBL" id="CAG11621.1"/>
    </source>
</evidence>
<reference evidence="2" key="1">
    <citation type="journal article" date="2004" name="Nature">
        <title>Genome duplication in the teleost fish Tetraodon nigroviridis reveals the early vertebrate proto-karyotype.</title>
        <authorList>
            <person name="Jaillon O."/>
            <person name="Aury J.-M."/>
            <person name="Brunet F."/>
            <person name="Petit J.-L."/>
            <person name="Stange-Thomann N."/>
            <person name="Mauceli E."/>
            <person name="Bouneau L."/>
            <person name="Fischer C."/>
            <person name="Ozouf-Costaz C."/>
            <person name="Bernot A."/>
            <person name="Nicaud S."/>
            <person name="Jaffe D."/>
            <person name="Fisher S."/>
            <person name="Lutfalla G."/>
            <person name="Dossat C."/>
            <person name="Segurens B."/>
            <person name="Dasilva C."/>
            <person name="Salanoubat M."/>
            <person name="Levy M."/>
            <person name="Boudet N."/>
            <person name="Castellano S."/>
            <person name="Anthouard V."/>
            <person name="Jubin C."/>
            <person name="Castelli V."/>
            <person name="Katinka M."/>
            <person name="Vacherie B."/>
            <person name="Biemont C."/>
            <person name="Skalli Z."/>
            <person name="Cattolico L."/>
            <person name="Poulain J."/>
            <person name="De Berardinis V."/>
            <person name="Cruaud C."/>
            <person name="Duprat S."/>
            <person name="Brottier P."/>
            <person name="Coutanceau J.-P."/>
            <person name="Gouzy J."/>
            <person name="Parra G."/>
            <person name="Lardier G."/>
            <person name="Chapple C."/>
            <person name="McKernan K.J."/>
            <person name="McEwan P."/>
            <person name="Bosak S."/>
            <person name="Kellis M."/>
            <person name="Volff J.-N."/>
            <person name="Guigo R."/>
            <person name="Zody M.C."/>
            <person name="Mesirov J."/>
            <person name="Lindblad-Toh K."/>
            <person name="Birren B."/>
            <person name="Nusbaum C."/>
            <person name="Kahn D."/>
            <person name="Robinson-Rechavi M."/>
            <person name="Laudet V."/>
            <person name="Schachter V."/>
            <person name="Quetier F."/>
            <person name="Saurin W."/>
            <person name="Scarpelli C."/>
            <person name="Wincker P."/>
            <person name="Lander E.S."/>
            <person name="Weissenbach J."/>
            <person name="Roest Crollius H."/>
        </authorList>
    </citation>
    <scope>NUCLEOTIDE SEQUENCE [LARGE SCALE GENOMIC DNA]</scope>
</reference>